<proteinExistence type="inferred from homology"/>
<evidence type="ECO:0000313" key="3">
    <source>
        <dbReference type="EMBL" id="PNH09785.1"/>
    </source>
</evidence>
<dbReference type="Proteomes" id="UP000236333">
    <property type="component" value="Unassembled WGS sequence"/>
</dbReference>
<feature type="domain" description="BRO1" evidence="2">
    <location>
        <begin position="78"/>
        <end position="293"/>
    </location>
</feature>
<dbReference type="Pfam" id="PF03097">
    <property type="entry name" value="BRO1"/>
    <property type="match status" value="1"/>
</dbReference>
<dbReference type="Gene3D" id="1.25.40.280">
    <property type="entry name" value="alix/aip1 like domains"/>
    <property type="match status" value="1"/>
</dbReference>
<evidence type="ECO:0000256" key="1">
    <source>
        <dbReference type="ARBA" id="ARBA00008901"/>
    </source>
</evidence>
<protein>
    <recommendedName>
        <fullName evidence="2">BRO1 domain-containing protein</fullName>
    </recommendedName>
</protein>
<sequence>MLPRKEAAVVYTATAAAVRQSAHQRIAEAASGGGGGGDAAAAPSGAPAAASTTAAAAVAQQDGAAAAGGGPSVPTVTAAAVAALRRAAGVYGYLAEQLLPELGGGAAGGAGGDRPLELLPAAARCMQALCLAEAQALMAAAAAAKGMSAATQRALHAGAVVLLRSAEEAAREAAAAAPPGLPLSDRLLRLLAASAAAHSARAHHCMALERQKEMELGEAEACCEECQRLLEGALRRVDRTDPASWAEGLKAQQTSASRLLAAVHKDRLGVTYQSLPKLTPDATANPAVRVAPDPFRPAAVRPLAPTAEQAKSGCALICHTPCCRALWRAASPAFVGPGAGEDPSGDSAWSR</sequence>
<evidence type="ECO:0000313" key="4">
    <source>
        <dbReference type="Proteomes" id="UP000236333"/>
    </source>
</evidence>
<dbReference type="AlphaFoldDB" id="A0A2J8AB82"/>
<dbReference type="PANTHER" id="PTHR23032">
    <property type="entry name" value="BRO1 DOMAIN-CONTAINING PROTEIN BROX"/>
    <property type="match status" value="1"/>
</dbReference>
<dbReference type="EMBL" id="PGGS01000078">
    <property type="protein sequence ID" value="PNH09785.1"/>
    <property type="molecule type" value="Genomic_DNA"/>
</dbReference>
<organism evidence="3 4">
    <name type="scientific">Tetrabaena socialis</name>
    <dbReference type="NCBI Taxonomy" id="47790"/>
    <lineage>
        <taxon>Eukaryota</taxon>
        <taxon>Viridiplantae</taxon>
        <taxon>Chlorophyta</taxon>
        <taxon>core chlorophytes</taxon>
        <taxon>Chlorophyceae</taxon>
        <taxon>CS clade</taxon>
        <taxon>Chlamydomonadales</taxon>
        <taxon>Tetrabaenaceae</taxon>
        <taxon>Tetrabaena</taxon>
    </lineage>
</organism>
<dbReference type="InterPro" id="IPR004328">
    <property type="entry name" value="BRO1_dom"/>
</dbReference>
<reference evidence="3 4" key="1">
    <citation type="journal article" date="2017" name="Mol. Biol. Evol.">
        <title>The 4-celled Tetrabaena socialis nuclear genome reveals the essential components for genetic control of cell number at the origin of multicellularity in the volvocine lineage.</title>
        <authorList>
            <person name="Featherston J."/>
            <person name="Arakaki Y."/>
            <person name="Hanschen E.R."/>
            <person name="Ferris P.J."/>
            <person name="Michod R.E."/>
            <person name="Olson B.J.S.C."/>
            <person name="Nozaki H."/>
            <person name="Durand P.M."/>
        </authorList>
    </citation>
    <scope>NUCLEOTIDE SEQUENCE [LARGE SCALE GENOMIC DNA]</scope>
    <source>
        <strain evidence="3 4">NIES-571</strain>
    </source>
</reference>
<comment type="similarity">
    <text evidence="1">Belongs to the BROX family.</text>
</comment>
<accession>A0A2J8AB82</accession>
<keyword evidence="4" id="KW-1185">Reference proteome</keyword>
<gene>
    <name evidence="3" type="ORF">TSOC_003567</name>
</gene>
<dbReference type="PANTHER" id="PTHR23032:SF13">
    <property type="entry name" value="BRO1 DOMAIN-CONTAINING PROTEIN BROX"/>
    <property type="match status" value="1"/>
</dbReference>
<comment type="caution">
    <text evidence="3">The sequence shown here is derived from an EMBL/GenBank/DDBJ whole genome shotgun (WGS) entry which is preliminary data.</text>
</comment>
<name>A0A2J8AB82_9CHLO</name>
<dbReference type="OrthoDB" id="551449at2759"/>
<dbReference type="InterPro" id="IPR038898">
    <property type="entry name" value="BROX"/>
</dbReference>
<evidence type="ECO:0000259" key="2">
    <source>
        <dbReference type="Pfam" id="PF03097"/>
    </source>
</evidence>
<dbReference type="InterPro" id="IPR038499">
    <property type="entry name" value="BRO1_sf"/>
</dbReference>